<dbReference type="RefSeq" id="WP_091153795.1">
    <property type="nucleotide sequence ID" value="NZ_FNAI01000014.1"/>
</dbReference>
<feature type="signal peptide" evidence="1">
    <location>
        <begin position="1"/>
        <end position="23"/>
    </location>
</feature>
<reference evidence="2 3" key="1">
    <citation type="submission" date="2016-10" db="EMBL/GenBank/DDBJ databases">
        <authorList>
            <person name="de Groot N.N."/>
        </authorList>
    </citation>
    <scope>NUCLEOTIDE SEQUENCE [LARGE SCALE GENOMIC DNA]</scope>
    <source>
        <strain evidence="2 3">47C3B</strain>
    </source>
</reference>
<name>A0A1G7J9S7_9SPHI</name>
<dbReference type="OrthoDB" id="648040at2"/>
<accession>A0A1G7J9S7</accession>
<keyword evidence="3" id="KW-1185">Reference proteome</keyword>
<protein>
    <recommendedName>
        <fullName evidence="4">Outer membrane protein beta-barrel domain-containing protein</fullName>
    </recommendedName>
</protein>
<evidence type="ECO:0000313" key="2">
    <source>
        <dbReference type="EMBL" id="SDF21680.1"/>
    </source>
</evidence>
<dbReference type="EMBL" id="FNAI01000014">
    <property type="protein sequence ID" value="SDF21680.1"/>
    <property type="molecule type" value="Genomic_DNA"/>
</dbReference>
<gene>
    <name evidence="2" type="ORF">SAMN05216464_114109</name>
</gene>
<evidence type="ECO:0008006" key="4">
    <source>
        <dbReference type="Google" id="ProtNLM"/>
    </source>
</evidence>
<sequence length="238" mass="26089">MIKRIVKTILTIILCSTAFLAKAQLGYDYAQYDVGVAVGASSGVSTDVASVRNAPSLHFNFNYNSTPFVNYVFEMQVGRLKGGDSTKTAGGGREFENHFTAFLFRAQLQAGELFDYSQGGVGNAFKNFYVSTGIGYIVNHIVAKSADIRVAPGSTIPGDNNSQVPFIPARIGYEFKIFNDYNQPSVKVDIGYQYNFMFDDNLDGYSRVGSKKDVMGQLTLGVKFAIGGVTSYRKQINY</sequence>
<feature type="chain" id="PRO_5011540307" description="Outer membrane protein beta-barrel domain-containing protein" evidence="1">
    <location>
        <begin position="24"/>
        <end position="238"/>
    </location>
</feature>
<evidence type="ECO:0000313" key="3">
    <source>
        <dbReference type="Proteomes" id="UP000199072"/>
    </source>
</evidence>
<dbReference type="STRING" id="1391627.SAMN05216464_114109"/>
<dbReference type="Proteomes" id="UP000199072">
    <property type="component" value="Unassembled WGS sequence"/>
</dbReference>
<proteinExistence type="predicted"/>
<organism evidence="2 3">
    <name type="scientific">Mucilaginibacter pineti</name>
    <dbReference type="NCBI Taxonomy" id="1391627"/>
    <lineage>
        <taxon>Bacteria</taxon>
        <taxon>Pseudomonadati</taxon>
        <taxon>Bacteroidota</taxon>
        <taxon>Sphingobacteriia</taxon>
        <taxon>Sphingobacteriales</taxon>
        <taxon>Sphingobacteriaceae</taxon>
        <taxon>Mucilaginibacter</taxon>
    </lineage>
</organism>
<keyword evidence="1" id="KW-0732">Signal</keyword>
<evidence type="ECO:0000256" key="1">
    <source>
        <dbReference type="SAM" id="SignalP"/>
    </source>
</evidence>
<dbReference type="AlphaFoldDB" id="A0A1G7J9S7"/>